<feature type="signal peptide" evidence="1">
    <location>
        <begin position="1"/>
        <end position="18"/>
    </location>
</feature>
<dbReference type="OrthoDB" id="5457360at2"/>
<dbReference type="Proteomes" id="UP000482487">
    <property type="component" value="Unassembled WGS sequence"/>
</dbReference>
<accession>A0A7C9ILL2</accession>
<proteinExistence type="predicted"/>
<keyword evidence="3" id="KW-1185">Reference proteome</keyword>
<evidence type="ECO:0000313" key="2">
    <source>
        <dbReference type="EMBL" id="MYL83705.1"/>
    </source>
</evidence>
<organism evidence="2 3">
    <name type="scientific">Solidesulfovibrio aerotolerans</name>
    <dbReference type="NCBI Taxonomy" id="295255"/>
    <lineage>
        <taxon>Bacteria</taxon>
        <taxon>Pseudomonadati</taxon>
        <taxon>Thermodesulfobacteriota</taxon>
        <taxon>Desulfovibrionia</taxon>
        <taxon>Desulfovibrionales</taxon>
        <taxon>Desulfovibrionaceae</taxon>
        <taxon>Solidesulfovibrio</taxon>
    </lineage>
</organism>
<dbReference type="PROSITE" id="PS51257">
    <property type="entry name" value="PROKAR_LIPOPROTEIN"/>
    <property type="match status" value="1"/>
</dbReference>
<gene>
    <name evidence="2" type="ORF">GTA51_11265</name>
</gene>
<protein>
    <recommendedName>
        <fullName evidence="4">Lipoprotein</fullName>
    </recommendedName>
</protein>
<evidence type="ECO:0000313" key="3">
    <source>
        <dbReference type="Proteomes" id="UP000482487"/>
    </source>
</evidence>
<sequence>MRQLLLGAFCLALCGLSACTPKPLTDSEFRGFCYTAGGGRGMSCDNIELCNVYDNDVMSVQFASHQACNKACNDVFNALSGPNQFNGCMPIVVTGFNWCAKYCNTNYPDAPTR</sequence>
<dbReference type="EMBL" id="WVUD01000018">
    <property type="protein sequence ID" value="MYL83705.1"/>
    <property type="molecule type" value="Genomic_DNA"/>
</dbReference>
<dbReference type="RefSeq" id="WP_160961155.1">
    <property type="nucleotide sequence ID" value="NZ_WVUD01000018.1"/>
</dbReference>
<dbReference type="AlphaFoldDB" id="A0A7C9ILL2"/>
<reference evidence="2 3" key="1">
    <citation type="submission" date="2020-01" db="EMBL/GenBank/DDBJ databases">
        <title>Genome sequence of Desulfovibrio aerotolerans DSM 16695(T).</title>
        <authorList>
            <person name="Karnachuk O."/>
            <person name="Avakyan M."/>
            <person name="Mardanov A."/>
            <person name="Kadnikov V."/>
            <person name="Ravin N."/>
        </authorList>
    </citation>
    <scope>NUCLEOTIDE SEQUENCE [LARGE SCALE GENOMIC DNA]</scope>
    <source>
        <strain evidence="2 3">DSM 16695</strain>
    </source>
</reference>
<comment type="caution">
    <text evidence="2">The sequence shown here is derived from an EMBL/GenBank/DDBJ whole genome shotgun (WGS) entry which is preliminary data.</text>
</comment>
<keyword evidence="1" id="KW-0732">Signal</keyword>
<name>A0A7C9ILL2_9BACT</name>
<evidence type="ECO:0008006" key="4">
    <source>
        <dbReference type="Google" id="ProtNLM"/>
    </source>
</evidence>
<evidence type="ECO:0000256" key="1">
    <source>
        <dbReference type="SAM" id="SignalP"/>
    </source>
</evidence>
<feature type="chain" id="PRO_5028895119" description="Lipoprotein" evidence="1">
    <location>
        <begin position="19"/>
        <end position="113"/>
    </location>
</feature>